<protein>
    <submittedName>
        <fullName evidence="2">Uncharacterized protein</fullName>
    </submittedName>
</protein>
<organism evidence="2 3">
    <name type="scientific">Blastomyces percursus</name>
    <dbReference type="NCBI Taxonomy" id="1658174"/>
    <lineage>
        <taxon>Eukaryota</taxon>
        <taxon>Fungi</taxon>
        <taxon>Dikarya</taxon>
        <taxon>Ascomycota</taxon>
        <taxon>Pezizomycotina</taxon>
        <taxon>Eurotiomycetes</taxon>
        <taxon>Eurotiomycetidae</taxon>
        <taxon>Onygenales</taxon>
        <taxon>Ajellomycetaceae</taxon>
        <taxon>Blastomyces</taxon>
    </lineage>
</organism>
<dbReference type="VEuPathDB" id="FungiDB:ACJ73_08742"/>
<gene>
    <name evidence="2" type="ORF">ACJ73_08742</name>
</gene>
<comment type="caution">
    <text evidence="2">The sequence shown here is derived from an EMBL/GenBank/DDBJ whole genome shotgun (WGS) entry which is preliminary data.</text>
</comment>
<feature type="region of interest" description="Disordered" evidence="1">
    <location>
        <begin position="27"/>
        <end position="80"/>
    </location>
</feature>
<reference evidence="2 3" key="1">
    <citation type="submission" date="2015-08" db="EMBL/GenBank/DDBJ databases">
        <title>Emmonsia species relationships and genome sequence.</title>
        <authorList>
            <person name="Cuomo C.A."/>
            <person name="Schwartz I.S."/>
            <person name="Kenyon C."/>
            <person name="De Hoog G.S."/>
            <person name="Govender N.P."/>
            <person name="Botha A."/>
            <person name="Moreno L."/>
            <person name="De Vries M."/>
            <person name="Munoz J.F."/>
            <person name="Stielow J.B."/>
        </authorList>
    </citation>
    <scope>NUCLEOTIDE SEQUENCE [LARGE SCALE GENOMIC DNA]</scope>
    <source>
        <strain evidence="2 3">EI222</strain>
    </source>
</reference>
<dbReference type="EMBL" id="LGTZ01002171">
    <property type="protein sequence ID" value="OJD18132.1"/>
    <property type="molecule type" value="Genomic_DNA"/>
</dbReference>
<evidence type="ECO:0000313" key="3">
    <source>
        <dbReference type="Proteomes" id="UP000242791"/>
    </source>
</evidence>
<accession>A0A1J9QQK0</accession>
<evidence type="ECO:0000313" key="2">
    <source>
        <dbReference type="EMBL" id="OJD18132.1"/>
    </source>
</evidence>
<dbReference type="AlphaFoldDB" id="A0A1J9QQK0"/>
<keyword evidence="3" id="KW-1185">Reference proteome</keyword>
<name>A0A1J9QQK0_9EURO</name>
<dbReference type="Proteomes" id="UP000242791">
    <property type="component" value="Unassembled WGS sequence"/>
</dbReference>
<feature type="compositionally biased region" description="Basic and acidic residues" evidence="1">
    <location>
        <begin position="56"/>
        <end position="73"/>
    </location>
</feature>
<feature type="compositionally biased region" description="Polar residues" evidence="1">
    <location>
        <begin position="27"/>
        <end position="37"/>
    </location>
</feature>
<sequence length="92" mass="10832">MDNINDPTSANELPPWFRTILEMQQQQIAKMHASQQRQYEDPATARESGNPRRGRRDAPAFRDRNERRPDATTKRTLGHPRSLRCFRPYLVL</sequence>
<proteinExistence type="predicted"/>
<evidence type="ECO:0000256" key="1">
    <source>
        <dbReference type="SAM" id="MobiDB-lite"/>
    </source>
</evidence>